<feature type="compositionally biased region" description="Basic residues" evidence="1">
    <location>
        <begin position="1"/>
        <end position="11"/>
    </location>
</feature>
<keyword evidence="4" id="KW-1185">Reference proteome</keyword>
<dbReference type="SUPFAM" id="SSF81383">
    <property type="entry name" value="F-box domain"/>
    <property type="match status" value="1"/>
</dbReference>
<dbReference type="Proteomes" id="UP000053201">
    <property type="component" value="Unassembled WGS sequence"/>
</dbReference>
<evidence type="ECO:0000313" key="3">
    <source>
        <dbReference type="EMBL" id="KND02475.1"/>
    </source>
</evidence>
<dbReference type="InParanoid" id="A0A0L0HNE6"/>
<dbReference type="Gene3D" id="1.20.1280.50">
    <property type="match status" value="1"/>
</dbReference>
<dbReference type="GeneID" id="27686488"/>
<evidence type="ECO:0000259" key="2">
    <source>
        <dbReference type="Pfam" id="PF12937"/>
    </source>
</evidence>
<dbReference type="AlphaFoldDB" id="A0A0L0HNE6"/>
<evidence type="ECO:0000313" key="4">
    <source>
        <dbReference type="Proteomes" id="UP000053201"/>
    </source>
</evidence>
<dbReference type="OrthoDB" id="270318at2759"/>
<dbReference type="InterPro" id="IPR036047">
    <property type="entry name" value="F-box-like_dom_sf"/>
</dbReference>
<dbReference type="EMBL" id="KQ257453">
    <property type="protein sequence ID" value="KND02475.1"/>
    <property type="molecule type" value="Genomic_DNA"/>
</dbReference>
<accession>A0A0L0HNE6</accession>
<dbReference type="RefSeq" id="XP_016610514.1">
    <property type="nucleotide sequence ID" value="XM_016751223.1"/>
</dbReference>
<proteinExistence type="predicted"/>
<feature type="region of interest" description="Disordered" evidence="1">
    <location>
        <begin position="1"/>
        <end position="54"/>
    </location>
</feature>
<feature type="domain" description="F-box" evidence="2">
    <location>
        <begin position="133"/>
        <end position="168"/>
    </location>
</feature>
<feature type="compositionally biased region" description="Basic and acidic residues" evidence="1">
    <location>
        <begin position="33"/>
        <end position="54"/>
    </location>
</feature>
<name>A0A0L0HNE6_SPIPD</name>
<sequence length="460" mass="52702">MAHYHHDKAHYRKDQDDDYDNDKMQSGHHRARCSSDDKRGHSKMDDRKARAIKDKTTNTPHDYFADIHILDTGSILDFLPVPESTHAVKHRSQPLLQPPSVPYTVKHRVSHESYLVPSRPRQKHTSHISRLNLSRLPDKILSRIFSFTSDPASFSLVCRRFQSVSKSPHARAGFFLFLYGTRNAIPAALLGPFHAACYLAVLDLLLRQCPLPRWIVQLAAIDRDIRRVEKHAARKVVRRDPLWTTAWTSGTVDRLVQKGKEQYGHEAISGRDWMDMQDVLEEARVGTLLPREFERLKTLIVDAHYTAWSVIDGTRPDPPSSVSFASLTSSTSSSSSDYFPTLVNYHPPTDTILRSLPISFINILYRPDILTLHDLAPSLLRRLTTPQTEETINTIVMTERVMKGSLVEVQRLLKSGYRVSERVVDRVRVWLQADRRLDEDGRRRVRRILKAVTGTPYGEV</sequence>
<evidence type="ECO:0000256" key="1">
    <source>
        <dbReference type="SAM" id="MobiDB-lite"/>
    </source>
</evidence>
<dbReference type="VEuPathDB" id="FungiDB:SPPG_02936"/>
<organism evidence="3 4">
    <name type="scientific">Spizellomyces punctatus (strain DAOM BR117)</name>
    <dbReference type="NCBI Taxonomy" id="645134"/>
    <lineage>
        <taxon>Eukaryota</taxon>
        <taxon>Fungi</taxon>
        <taxon>Fungi incertae sedis</taxon>
        <taxon>Chytridiomycota</taxon>
        <taxon>Chytridiomycota incertae sedis</taxon>
        <taxon>Chytridiomycetes</taxon>
        <taxon>Spizellomycetales</taxon>
        <taxon>Spizellomycetaceae</taxon>
        <taxon>Spizellomyces</taxon>
    </lineage>
</organism>
<protein>
    <recommendedName>
        <fullName evidence="2">F-box domain-containing protein</fullName>
    </recommendedName>
</protein>
<gene>
    <name evidence="3" type="ORF">SPPG_02936</name>
</gene>
<dbReference type="InterPro" id="IPR001810">
    <property type="entry name" value="F-box_dom"/>
</dbReference>
<dbReference type="Pfam" id="PF12937">
    <property type="entry name" value="F-box-like"/>
    <property type="match status" value="1"/>
</dbReference>
<reference evidence="3 4" key="1">
    <citation type="submission" date="2009-08" db="EMBL/GenBank/DDBJ databases">
        <title>The Genome Sequence of Spizellomyces punctatus strain DAOM BR117.</title>
        <authorList>
            <consortium name="The Broad Institute Genome Sequencing Platform"/>
            <person name="Russ C."/>
            <person name="Cuomo C."/>
            <person name="Shea T."/>
            <person name="Young S.K."/>
            <person name="Zeng Q."/>
            <person name="Koehrsen M."/>
            <person name="Haas B."/>
            <person name="Borodovsky M."/>
            <person name="Guigo R."/>
            <person name="Alvarado L."/>
            <person name="Berlin A."/>
            <person name="Bochicchio J."/>
            <person name="Borenstein D."/>
            <person name="Chapman S."/>
            <person name="Chen Z."/>
            <person name="Engels R."/>
            <person name="Freedman E."/>
            <person name="Gellesch M."/>
            <person name="Goldberg J."/>
            <person name="Griggs A."/>
            <person name="Gujja S."/>
            <person name="Heiman D."/>
            <person name="Hepburn T."/>
            <person name="Howarth C."/>
            <person name="Jen D."/>
            <person name="Larson L."/>
            <person name="Lewis B."/>
            <person name="Mehta T."/>
            <person name="Park D."/>
            <person name="Pearson M."/>
            <person name="Roberts A."/>
            <person name="Saif S."/>
            <person name="Shenoy N."/>
            <person name="Sisk P."/>
            <person name="Stolte C."/>
            <person name="Sykes S."/>
            <person name="Thomson T."/>
            <person name="Walk T."/>
            <person name="White J."/>
            <person name="Yandava C."/>
            <person name="Burger G."/>
            <person name="Gray M.W."/>
            <person name="Holland P.W.H."/>
            <person name="King N."/>
            <person name="Lang F.B.F."/>
            <person name="Roger A.J."/>
            <person name="Ruiz-Trillo I."/>
            <person name="Lander E."/>
            <person name="Nusbaum C."/>
        </authorList>
    </citation>
    <scope>NUCLEOTIDE SEQUENCE [LARGE SCALE GENOMIC DNA]</scope>
    <source>
        <strain evidence="3 4">DAOM BR117</strain>
    </source>
</reference>